<dbReference type="PROSITE" id="PS51257">
    <property type="entry name" value="PROKAR_LIPOPROTEIN"/>
    <property type="match status" value="1"/>
</dbReference>
<evidence type="ECO:0000256" key="11">
    <source>
        <dbReference type="SAM" id="MobiDB-lite"/>
    </source>
</evidence>
<keyword evidence="15" id="KW-1185">Reference proteome</keyword>
<dbReference type="InterPro" id="IPR017853">
    <property type="entry name" value="GH"/>
</dbReference>
<dbReference type="EC" id="3.2.1.8" evidence="3"/>
<gene>
    <name evidence="14" type="ORF">H0E84_03455</name>
</gene>
<evidence type="ECO:0000259" key="13">
    <source>
        <dbReference type="PROSITE" id="PS51760"/>
    </source>
</evidence>
<reference evidence="14 15" key="1">
    <citation type="submission" date="2020-07" db="EMBL/GenBank/DDBJ databases">
        <title>Luteimonas sp. SJ-92.</title>
        <authorList>
            <person name="Huang X.-X."/>
            <person name="Xu L."/>
            <person name="Sun J.-Q."/>
        </authorList>
    </citation>
    <scope>NUCLEOTIDE SEQUENCE [LARGE SCALE GENOMIC DNA]</scope>
    <source>
        <strain evidence="14 15">SJ-92</strain>
    </source>
</reference>
<keyword evidence="5 12" id="KW-0732">Signal</keyword>
<feature type="domain" description="GH10" evidence="13">
    <location>
        <begin position="41"/>
        <end position="342"/>
    </location>
</feature>
<comment type="caution">
    <text evidence="14">The sequence shown here is derived from an EMBL/GenBank/DDBJ whole genome shotgun (WGS) entry which is preliminary data.</text>
</comment>
<keyword evidence="9" id="KW-0624">Polysaccharide degradation</keyword>
<dbReference type="GO" id="GO:0045493">
    <property type="term" value="P:xylan catabolic process"/>
    <property type="evidence" value="ECO:0007669"/>
    <property type="project" value="UniProtKB-KW"/>
</dbReference>
<proteinExistence type="inferred from homology"/>
<evidence type="ECO:0000256" key="6">
    <source>
        <dbReference type="ARBA" id="ARBA00022801"/>
    </source>
</evidence>
<feature type="active site" description="Nucleophile" evidence="10">
    <location>
        <position position="276"/>
    </location>
</feature>
<dbReference type="RefSeq" id="WP_180677233.1">
    <property type="nucleotide sequence ID" value="NZ_JACCKA010000027.1"/>
</dbReference>
<feature type="signal peptide" evidence="12">
    <location>
        <begin position="1"/>
        <end position="20"/>
    </location>
</feature>
<evidence type="ECO:0000313" key="15">
    <source>
        <dbReference type="Proteomes" id="UP000578091"/>
    </source>
</evidence>
<evidence type="ECO:0000256" key="5">
    <source>
        <dbReference type="ARBA" id="ARBA00022729"/>
    </source>
</evidence>
<dbReference type="Pfam" id="PF00331">
    <property type="entry name" value="Glyco_hydro_10"/>
    <property type="match status" value="1"/>
</dbReference>
<dbReference type="InterPro" id="IPR044846">
    <property type="entry name" value="GH10"/>
</dbReference>
<keyword evidence="4 14" id="KW-0858">Xylan degradation</keyword>
<feature type="region of interest" description="Disordered" evidence="11">
    <location>
        <begin position="347"/>
        <end position="369"/>
    </location>
</feature>
<dbReference type="Gene3D" id="3.20.20.80">
    <property type="entry name" value="Glycosidases"/>
    <property type="match status" value="1"/>
</dbReference>
<evidence type="ECO:0000256" key="1">
    <source>
        <dbReference type="ARBA" id="ARBA00000681"/>
    </source>
</evidence>
<evidence type="ECO:0000256" key="4">
    <source>
        <dbReference type="ARBA" id="ARBA00022651"/>
    </source>
</evidence>
<evidence type="ECO:0000256" key="9">
    <source>
        <dbReference type="ARBA" id="ARBA00023326"/>
    </source>
</evidence>
<dbReference type="Proteomes" id="UP000578091">
    <property type="component" value="Unassembled WGS sequence"/>
</dbReference>
<evidence type="ECO:0000256" key="8">
    <source>
        <dbReference type="ARBA" id="ARBA00023295"/>
    </source>
</evidence>
<keyword evidence="6 14" id="KW-0378">Hydrolase</keyword>
<dbReference type="InterPro" id="IPR031158">
    <property type="entry name" value="GH10_AS"/>
</dbReference>
<accession>A0A853J9S9</accession>
<comment type="similarity">
    <text evidence="2">Belongs to the glycosyl hydrolase 10 (cellulase F) family.</text>
</comment>
<dbReference type="PROSITE" id="PS00591">
    <property type="entry name" value="GH10_1"/>
    <property type="match status" value="1"/>
</dbReference>
<dbReference type="SMART" id="SM00633">
    <property type="entry name" value="Glyco_10"/>
    <property type="match status" value="1"/>
</dbReference>
<dbReference type="GO" id="GO:0031176">
    <property type="term" value="F:endo-1,4-beta-xylanase activity"/>
    <property type="evidence" value="ECO:0007669"/>
    <property type="project" value="UniProtKB-EC"/>
</dbReference>
<sequence>MNTPLARLLAATLVLPLALAACGPRDAPDPDGPPPEADAGAPTATALAAGQEKFLGSAHSPPQADDFAVYWNKVTPENGGKWGEVEAERDVMDWTALDAAWGTAQAHGLPFQMHVMVWGNQQPEWIEALPVEEQRAEIEEWFAAVAARYPGIDYVEVVNEPLNDPPSKDDEGGGNYVQALGGDGASGWDWILEAFRLAREHFPTSRLMINEYSITNDPDATARYLEIVRLLQAEGLIDAIGVQGHAFSTTTETPMSVHRANLDALGATGLPVYVTELDVDGPDDDTQLRDYQRIFPVFWEHPAVRGVTLWGFRPGLWRQEQGAYLVREDGSERPALAWLRRYVRGEVSAPRQDAEEASPAGGDAGGAPE</sequence>
<dbReference type="AlphaFoldDB" id="A0A853J9S9"/>
<keyword evidence="7" id="KW-0119">Carbohydrate metabolism</keyword>
<evidence type="ECO:0000256" key="12">
    <source>
        <dbReference type="SAM" id="SignalP"/>
    </source>
</evidence>
<protein>
    <recommendedName>
        <fullName evidence="3">endo-1,4-beta-xylanase</fullName>
        <ecNumber evidence="3">3.2.1.8</ecNumber>
    </recommendedName>
</protein>
<evidence type="ECO:0000256" key="3">
    <source>
        <dbReference type="ARBA" id="ARBA00012590"/>
    </source>
</evidence>
<evidence type="ECO:0000256" key="7">
    <source>
        <dbReference type="ARBA" id="ARBA00023277"/>
    </source>
</evidence>
<dbReference type="PANTHER" id="PTHR31490">
    <property type="entry name" value="GLYCOSYL HYDROLASE"/>
    <property type="match status" value="1"/>
</dbReference>
<dbReference type="InterPro" id="IPR001000">
    <property type="entry name" value="GH10_dom"/>
</dbReference>
<dbReference type="PROSITE" id="PS51760">
    <property type="entry name" value="GH10_2"/>
    <property type="match status" value="1"/>
</dbReference>
<evidence type="ECO:0000256" key="2">
    <source>
        <dbReference type="ARBA" id="ARBA00007495"/>
    </source>
</evidence>
<comment type="catalytic activity">
    <reaction evidence="1">
        <text>Endohydrolysis of (1-&gt;4)-beta-D-xylosidic linkages in xylans.</text>
        <dbReference type="EC" id="3.2.1.8"/>
    </reaction>
</comment>
<evidence type="ECO:0000313" key="14">
    <source>
        <dbReference type="EMBL" id="NZA25428.1"/>
    </source>
</evidence>
<dbReference type="EMBL" id="JACCKA010000027">
    <property type="protein sequence ID" value="NZA25428.1"/>
    <property type="molecule type" value="Genomic_DNA"/>
</dbReference>
<dbReference type="SUPFAM" id="SSF51445">
    <property type="entry name" value="(Trans)glycosidases"/>
    <property type="match status" value="1"/>
</dbReference>
<name>A0A853J9S9_9GAMM</name>
<keyword evidence="8 14" id="KW-0326">Glycosidase</keyword>
<organism evidence="14 15">
    <name type="scientific">Luteimonas salinisoli</name>
    <dbReference type="NCBI Taxonomy" id="2752307"/>
    <lineage>
        <taxon>Bacteria</taxon>
        <taxon>Pseudomonadati</taxon>
        <taxon>Pseudomonadota</taxon>
        <taxon>Gammaproteobacteria</taxon>
        <taxon>Lysobacterales</taxon>
        <taxon>Lysobacteraceae</taxon>
        <taxon>Luteimonas</taxon>
    </lineage>
</organism>
<dbReference type="PANTHER" id="PTHR31490:SF88">
    <property type="entry name" value="BETA-XYLANASE"/>
    <property type="match status" value="1"/>
</dbReference>
<evidence type="ECO:0000256" key="10">
    <source>
        <dbReference type="PROSITE-ProRule" id="PRU10061"/>
    </source>
</evidence>
<feature type="chain" id="PRO_5033064333" description="endo-1,4-beta-xylanase" evidence="12">
    <location>
        <begin position="21"/>
        <end position="369"/>
    </location>
</feature>